<evidence type="ECO:0000256" key="3">
    <source>
        <dbReference type="ARBA" id="ARBA00022801"/>
    </source>
</evidence>
<sequence length="646" mass="72402">MQAAIWYLLDNSTVYATIIPEDRHSIFVYVISALINLKKKVAQSLDGGISKLLLAARPDKVPQLNIYRSLSDPSLAHEDGLYLNESQKEAIRFGHHAPAGFVLCHGGPGTGKTHFIIQAVRPFLLDSAKQHRVLVTAASNTSVDSVARALDGQLRQVVAERGGSNKQYVIRLHSIKTEKSVALREARLARQASLAAKKHNPSPKNSDARPPISGQADTILAHCQAFMERKYEGVSDERVNAIELSAGERMLEIAGLRKESLLNTASRFTKFADLYQRFVDGDEFNYEKWETLGEEIEELLAYTINHASVICATVGGAADGFFCKHYADAELIVVDEAARVPEYQMWPLLACYPNAVGKVLVGDPNQLGPMIRGDDTKDDAKSIINPFQRQLEMSLQQRLQSAGFTSAFFNVQYRAVEKIARIYSNVCYGGLLQHGRTSELEDDQLAKDIIEHNRQTYGIPEPVVFYDIPDAAQGRNYHRSRFCKEYVILVLKILRGLFNAGFGTREKSCSIAILTPYIEQKRLLKVSKAQMEKLYPAAKDVVLQTVDSVQGMEYDVVIVDPTVVRSPGFLDANRLNVMFSRARYGLYVVGDYMSWISMRKDDSAPLRKFAAEFKATYRIKWDRGQKDQTLSSPFFDEEMIAGYESE</sequence>
<reference evidence="9 10" key="1">
    <citation type="submission" date="2015-01" db="EMBL/GenBank/DDBJ databases">
        <title>The Genome Sequence of Cladophialophora immunda CBS83496.</title>
        <authorList>
            <consortium name="The Broad Institute Genomics Platform"/>
            <person name="Cuomo C."/>
            <person name="de Hoog S."/>
            <person name="Gorbushina A."/>
            <person name="Stielow B."/>
            <person name="Teixiera M."/>
            <person name="Abouelleil A."/>
            <person name="Chapman S.B."/>
            <person name="Priest M."/>
            <person name="Young S.K."/>
            <person name="Wortman J."/>
            <person name="Nusbaum C."/>
            <person name="Birren B."/>
        </authorList>
    </citation>
    <scope>NUCLEOTIDE SEQUENCE [LARGE SCALE GENOMIC DNA]</scope>
    <source>
        <strain evidence="9 10">CBS 83496</strain>
    </source>
</reference>
<dbReference type="InterPro" id="IPR047187">
    <property type="entry name" value="SF1_C_Upf1"/>
</dbReference>
<dbReference type="InterPro" id="IPR027417">
    <property type="entry name" value="P-loop_NTPase"/>
</dbReference>
<evidence type="ECO:0000313" key="10">
    <source>
        <dbReference type="Proteomes" id="UP000054466"/>
    </source>
</evidence>
<dbReference type="InterPro" id="IPR041677">
    <property type="entry name" value="DNA2/NAM7_AAA_11"/>
</dbReference>
<dbReference type="EMBL" id="KN847043">
    <property type="protein sequence ID" value="KIW26954.1"/>
    <property type="molecule type" value="Genomic_DNA"/>
</dbReference>
<evidence type="ECO:0000256" key="4">
    <source>
        <dbReference type="ARBA" id="ARBA00022806"/>
    </source>
</evidence>
<dbReference type="Pfam" id="PF13087">
    <property type="entry name" value="AAA_12"/>
    <property type="match status" value="1"/>
</dbReference>
<gene>
    <name evidence="9" type="ORF">PV07_06739</name>
</gene>
<dbReference type="STRING" id="569365.A0A0D2CTL9"/>
<keyword evidence="2" id="KW-0547">Nucleotide-binding</keyword>
<feature type="domain" description="DNA2/NAM7 helicase-like C-terminal" evidence="8">
    <location>
        <begin position="391"/>
        <end position="591"/>
    </location>
</feature>
<dbReference type="InterPro" id="IPR050534">
    <property type="entry name" value="Coronavir_polyprotein_1ab"/>
</dbReference>
<dbReference type="OrthoDB" id="4150118at2759"/>
<dbReference type="Pfam" id="PF13086">
    <property type="entry name" value="AAA_11"/>
    <property type="match status" value="1"/>
</dbReference>
<name>A0A0D2CTL9_9EURO</name>
<dbReference type="InterPro" id="IPR041679">
    <property type="entry name" value="DNA2/NAM7-like_C"/>
</dbReference>
<organism evidence="9 10">
    <name type="scientific">Cladophialophora immunda</name>
    <dbReference type="NCBI Taxonomy" id="569365"/>
    <lineage>
        <taxon>Eukaryota</taxon>
        <taxon>Fungi</taxon>
        <taxon>Dikarya</taxon>
        <taxon>Ascomycota</taxon>
        <taxon>Pezizomycotina</taxon>
        <taxon>Eurotiomycetes</taxon>
        <taxon>Chaetothyriomycetidae</taxon>
        <taxon>Chaetothyriales</taxon>
        <taxon>Herpotrichiellaceae</taxon>
        <taxon>Cladophialophora</taxon>
    </lineage>
</organism>
<dbReference type="Proteomes" id="UP000054466">
    <property type="component" value="Unassembled WGS sequence"/>
</dbReference>
<dbReference type="VEuPathDB" id="FungiDB:PV07_06739"/>
<feature type="region of interest" description="Disordered" evidence="6">
    <location>
        <begin position="192"/>
        <end position="211"/>
    </location>
</feature>
<dbReference type="GO" id="GO:0005524">
    <property type="term" value="F:ATP binding"/>
    <property type="evidence" value="ECO:0007669"/>
    <property type="project" value="UniProtKB-KW"/>
</dbReference>
<dbReference type="SUPFAM" id="SSF52540">
    <property type="entry name" value="P-loop containing nucleoside triphosphate hydrolases"/>
    <property type="match status" value="1"/>
</dbReference>
<evidence type="ECO:0008006" key="11">
    <source>
        <dbReference type="Google" id="ProtNLM"/>
    </source>
</evidence>
<accession>A0A0D2CTL9</accession>
<dbReference type="HOGENOM" id="CLU_012799_1_0_1"/>
<dbReference type="RefSeq" id="XP_016247170.1">
    <property type="nucleotide sequence ID" value="XM_016393751.1"/>
</dbReference>
<keyword evidence="5" id="KW-0067">ATP-binding</keyword>
<feature type="domain" description="DNA2/NAM7 helicase helicase" evidence="7">
    <location>
        <begin position="83"/>
        <end position="371"/>
    </location>
</feature>
<keyword evidence="4" id="KW-0347">Helicase</keyword>
<evidence type="ECO:0000256" key="2">
    <source>
        <dbReference type="ARBA" id="ARBA00022741"/>
    </source>
</evidence>
<dbReference type="PANTHER" id="PTHR43788">
    <property type="entry name" value="DNA2/NAM7 HELICASE FAMILY MEMBER"/>
    <property type="match status" value="1"/>
</dbReference>
<dbReference type="CDD" id="cd18808">
    <property type="entry name" value="SF1_C_Upf1"/>
    <property type="match status" value="1"/>
</dbReference>
<evidence type="ECO:0000256" key="6">
    <source>
        <dbReference type="SAM" id="MobiDB-lite"/>
    </source>
</evidence>
<evidence type="ECO:0000313" key="9">
    <source>
        <dbReference type="EMBL" id="KIW26954.1"/>
    </source>
</evidence>
<dbReference type="GeneID" id="27345933"/>
<dbReference type="Gene3D" id="3.40.50.300">
    <property type="entry name" value="P-loop containing nucleotide triphosphate hydrolases"/>
    <property type="match status" value="2"/>
</dbReference>
<keyword evidence="10" id="KW-1185">Reference proteome</keyword>
<dbReference type="GO" id="GO:0016787">
    <property type="term" value="F:hydrolase activity"/>
    <property type="evidence" value="ECO:0007669"/>
    <property type="project" value="UniProtKB-KW"/>
</dbReference>
<evidence type="ECO:0000259" key="7">
    <source>
        <dbReference type="Pfam" id="PF13086"/>
    </source>
</evidence>
<evidence type="ECO:0000256" key="1">
    <source>
        <dbReference type="ARBA" id="ARBA00007913"/>
    </source>
</evidence>
<keyword evidence="3" id="KW-0378">Hydrolase</keyword>
<comment type="similarity">
    <text evidence="1">Belongs to the DNA2/NAM7 helicase family.</text>
</comment>
<evidence type="ECO:0000259" key="8">
    <source>
        <dbReference type="Pfam" id="PF13087"/>
    </source>
</evidence>
<dbReference type="PANTHER" id="PTHR43788:SF8">
    <property type="entry name" value="DNA-BINDING PROTEIN SMUBP-2"/>
    <property type="match status" value="1"/>
</dbReference>
<dbReference type="GO" id="GO:0043139">
    <property type="term" value="F:5'-3' DNA helicase activity"/>
    <property type="evidence" value="ECO:0007669"/>
    <property type="project" value="TreeGrafter"/>
</dbReference>
<evidence type="ECO:0000256" key="5">
    <source>
        <dbReference type="ARBA" id="ARBA00022840"/>
    </source>
</evidence>
<protein>
    <recommendedName>
        <fullName evidence="11">DNA2/NAM7 helicase-like C-terminal domain-containing protein</fullName>
    </recommendedName>
</protein>
<proteinExistence type="inferred from homology"/>
<dbReference type="AlphaFoldDB" id="A0A0D2CTL9"/>